<protein>
    <submittedName>
        <fullName evidence="1">Uncharacterized protein</fullName>
    </submittedName>
</protein>
<dbReference type="RefSeq" id="WP_095161225.1">
    <property type="nucleotide sequence ID" value="NZ_JASHIF010000025.1"/>
</dbReference>
<comment type="caution">
    <text evidence="1">The sequence shown here is derived from an EMBL/GenBank/DDBJ whole genome shotgun (WGS) entry which is preliminary data.</text>
</comment>
<name>A0ABT6YEM9_9BACT</name>
<proteinExistence type="predicted"/>
<gene>
    <name evidence="1" type="ORF">QM524_22705</name>
</gene>
<accession>A0ABT6YEM9</accession>
<reference evidence="1 2" key="1">
    <citation type="submission" date="2023-05" db="EMBL/GenBank/DDBJ databases">
        <title>Novel species of genus Flectobacillus isolated from stream in China.</title>
        <authorList>
            <person name="Lu H."/>
        </authorList>
    </citation>
    <scope>NUCLEOTIDE SEQUENCE [LARGE SCALE GENOMIC DNA]</scope>
    <source>
        <strain evidence="1 2">KCTC 42575</strain>
    </source>
</reference>
<evidence type="ECO:0000313" key="2">
    <source>
        <dbReference type="Proteomes" id="UP001236507"/>
    </source>
</evidence>
<dbReference type="EMBL" id="JASHIF010000025">
    <property type="protein sequence ID" value="MDI9862052.1"/>
    <property type="molecule type" value="Genomic_DNA"/>
</dbReference>
<keyword evidence="2" id="KW-1185">Reference proteome</keyword>
<evidence type="ECO:0000313" key="1">
    <source>
        <dbReference type="EMBL" id="MDI9862052.1"/>
    </source>
</evidence>
<dbReference type="Proteomes" id="UP001236507">
    <property type="component" value="Unassembled WGS sequence"/>
</dbReference>
<sequence length="106" mass="12456">METYLLTLGFQDNDFTVHLLMNTLQKYFEEVQFIELSNREEVSRYRKLRLVVNADWNSLLNASKHLEKISAVFEIQIMDLSSGDTPSLCGIYRKQRNPTNYYRTAA</sequence>
<organism evidence="1 2">
    <name type="scientific">Flectobacillus roseus</name>
    <dbReference type="NCBI Taxonomy" id="502259"/>
    <lineage>
        <taxon>Bacteria</taxon>
        <taxon>Pseudomonadati</taxon>
        <taxon>Bacteroidota</taxon>
        <taxon>Cytophagia</taxon>
        <taxon>Cytophagales</taxon>
        <taxon>Flectobacillaceae</taxon>
        <taxon>Flectobacillus</taxon>
    </lineage>
</organism>